<dbReference type="InterPro" id="IPR025161">
    <property type="entry name" value="IS402-like_dom"/>
</dbReference>
<evidence type="ECO:0000313" key="3">
    <source>
        <dbReference type="EMBL" id="MBB5363689.1"/>
    </source>
</evidence>
<comment type="caution">
    <text evidence="3">The sequence shown here is derived from an EMBL/GenBank/DDBJ whole genome shotgun (WGS) entry which is preliminary data.</text>
</comment>
<reference evidence="3 4" key="1">
    <citation type="submission" date="2020-08" db="EMBL/GenBank/DDBJ databases">
        <title>Genomic Encyclopedia of Type Strains, Phase IV (KMG-IV): sequencing the most valuable type-strain genomes for metagenomic binning, comparative biology and taxonomic classification.</title>
        <authorList>
            <person name="Goeker M."/>
        </authorList>
    </citation>
    <scope>NUCLEOTIDE SEQUENCE [LARGE SCALE GENOMIC DNA]</scope>
    <source>
        <strain evidence="3 4">DSM 27939</strain>
    </source>
</reference>
<gene>
    <name evidence="3" type="ORF">HNQ08_002795</name>
</gene>
<dbReference type="Proteomes" id="UP000552709">
    <property type="component" value="Unassembled WGS sequence"/>
</dbReference>
<dbReference type="InterPro" id="IPR052909">
    <property type="entry name" value="Transposase_6_like"/>
</dbReference>
<protein>
    <submittedName>
        <fullName evidence="3">Transposase</fullName>
    </submittedName>
</protein>
<dbReference type="Pfam" id="PF13340">
    <property type="entry name" value="DUF4096"/>
    <property type="match status" value="1"/>
</dbReference>
<feature type="compositionally biased region" description="Polar residues" evidence="1">
    <location>
        <begin position="164"/>
        <end position="173"/>
    </location>
</feature>
<dbReference type="PANTHER" id="PTHR46637:SF1">
    <property type="entry name" value="BLL5188 PROTEIN"/>
    <property type="match status" value="1"/>
</dbReference>
<dbReference type="PANTHER" id="PTHR46637">
    <property type="entry name" value="TIS1421-TRANSPOSASE PROTEIN A"/>
    <property type="match status" value="1"/>
</dbReference>
<organism evidence="3 4">
    <name type="scientific">Deinococcus humi</name>
    <dbReference type="NCBI Taxonomy" id="662880"/>
    <lineage>
        <taxon>Bacteria</taxon>
        <taxon>Thermotogati</taxon>
        <taxon>Deinococcota</taxon>
        <taxon>Deinococci</taxon>
        <taxon>Deinococcales</taxon>
        <taxon>Deinococcaceae</taxon>
        <taxon>Deinococcus</taxon>
    </lineage>
</organism>
<accession>A0A7W8NDX3</accession>
<evidence type="ECO:0000313" key="4">
    <source>
        <dbReference type="Proteomes" id="UP000552709"/>
    </source>
</evidence>
<feature type="region of interest" description="Disordered" evidence="1">
    <location>
        <begin position="142"/>
        <end position="187"/>
    </location>
</feature>
<dbReference type="EMBL" id="JACHFL010000006">
    <property type="protein sequence ID" value="MBB5363689.1"/>
    <property type="molecule type" value="Genomic_DNA"/>
</dbReference>
<evidence type="ECO:0000259" key="2">
    <source>
        <dbReference type="Pfam" id="PF13340"/>
    </source>
</evidence>
<keyword evidence="4" id="KW-1185">Reference proteome</keyword>
<sequence length="187" mass="21220">MNSSDLTDAQWTRLVLHLPTNTGRGQKFREHRQVINGILWRAKNGIPWRVIPTEYGPWKTCYHRFINRTRRRIRLSILQNLQALEDVEQGLLGTAALWTVRTSRLIPVPLEPDVSVLKTIRRTNTSAARDVERPVRSICVSMDEGSHVPSSSRLDSEVMGRSLSPYSTPSESLNPLAGPVSDRRISK</sequence>
<evidence type="ECO:0000256" key="1">
    <source>
        <dbReference type="SAM" id="MobiDB-lite"/>
    </source>
</evidence>
<feature type="domain" description="Insertion element IS402-like" evidence="2">
    <location>
        <begin position="6"/>
        <end position="69"/>
    </location>
</feature>
<name>A0A7W8NDX3_9DEIO</name>
<dbReference type="AlphaFoldDB" id="A0A7W8NDX3"/>
<proteinExistence type="predicted"/>